<evidence type="ECO:0000256" key="7">
    <source>
        <dbReference type="ARBA" id="ARBA00023040"/>
    </source>
</evidence>
<dbReference type="PRINTS" id="PR00245">
    <property type="entry name" value="OLFACTORYR"/>
</dbReference>
<keyword evidence="7 13" id="KW-0297">G-protein coupled receptor</keyword>
<feature type="transmembrane region" description="Helical" evidence="14">
    <location>
        <begin position="159"/>
        <end position="183"/>
    </location>
</feature>
<evidence type="ECO:0000259" key="15">
    <source>
        <dbReference type="PROSITE" id="PS50262"/>
    </source>
</evidence>
<accession>A0A8T2IRE3</accession>
<dbReference type="InterPro" id="IPR000276">
    <property type="entry name" value="GPCR_Rhodpsn"/>
</dbReference>
<dbReference type="PROSITE" id="PS50262">
    <property type="entry name" value="G_PROTEIN_RECEP_F1_2"/>
    <property type="match status" value="1"/>
</dbReference>
<keyword evidence="2 14" id="KW-1003">Cell membrane</keyword>
<keyword evidence="9" id="KW-1015">Disulfide bond</keyword>
<dbReference type="SUPFAM" id="SSF81321">
    <property type="entry name" value="Family A G protein-coupled receptor-like"/>
    <property type="match status" value="1"/>
</dbReference>
<feature type="transmembrane region" description="Helical" evidence="14">
    <location>
        <begin position="227"/>
        <end position="246"/>
    </location>
</feature>
<dbReference type="Pfam" id="PF13853">
    <property type="entry name" value="7tm_4"/>
    <property type="match status" value="1"/>
</dbReference>
<evidence type="ECO:0000256" key="5">
    <source>
        <dbReference type="ARBA" id="ARBA00022725"/>
    </source>
</evidence>
<keyword evidence="5 14" id="KW-0552">Olfaction</keyword>
<keyword evidence="4 13" id="KW-0812">Transmembrane</keyword>
<dbReference type="GO" id="GO:0004930">
    <property type="term" value="F:G protein-coupled receptor activity"/>
    <property type="evidence" value="ECO:0007669"/>
    <property type="project" value="UniProtKB-KW"/>
</dbReference>
<comment type="similarity">
    <text evidence="13">Belongs to the G-protein coupled receptor 1 family.</text>
</comment>
<evidence type="ECO:0000256" key="2">
    <source>
        <dbReference type="ARBA" id="ARBA00022475"/>
    </source>
</evidence>
<dbReference type="PRINTS" id="PR00237">
    <property type="entry name" value="GPCRRHODOPSN"/>
</dbReference>
<gene>
    <name evidence="16" type="ORF">GDO86_017717</name>
</gene>
<feature type="transmembrane region" description="Helical" evidence="14">
    <location>
        <begin position="81"/>
        <end position="100"/>
    </location>
</feature>
<sequence length="340" mass="38541">MKGFNGNTHSLAVMEIFLGESSQNETTLSEVLILGFQGLSSYRFVLFTAIIVLFTLIQSGNALIIFVILSNELRHSPMYFFLCNLSFSEMLSTDIIIPNMLQVILRNGVTMSLSGCLTQFYLFVNFVMIESYLLTVMSYDRYLAICRPLHYSSIMHLRFCCYLSLVCWVSSSLITPVGMSFILNLHFCAKRNVIDHLFCDLDPILSLSCSDTSIVHLVAYILSPLSLMFPFVFIIVTYVCIILSILKIQSVTGKKKAFSTCSSHLFVVISYYITLITVYLVPTSDYYSQINKILSLLYTVMTPLLNPFIYSLNNREIRATLSLIIKNNYRISALGIPVQK</sequence>
<keyword evidence="17" id="KW-1185">Reference proteome</keyword>
<evidence type="ECO:0000313" key="17">
    <source>
        <dbReference type="Proteomes" id="UP000812440"/>
    </source>
</evidence>
<evidence type="ECO:0000256" key="3">
    <source>
        <dbReference type="ARBA" id="ARBA00022606"/>
    </source>
</evidence>
<evidence type="ECO:0000256" key="4">
    <source>
        <dbReference type="ARBA" id="ARBA00022692"/>
    </source>
</evidence>
<dbReference type="InterPro" id="IPR017452">
    <property type="entry name" value="GPCR_Rhodpsn_7TM"/>
</dbReference>
<dbReference type="FunFam" id="1.20.1070.10:FF:000010">
    <property type="entry name" value="Olfactory receptor"/>
    <property type="match status" value="1"/>
</dbReference>
<keyword evidence="12 13" id="KW-0807">Transducer</keyword>
<evidence type="ECO:0000256" key="12">
    <source>
        <dbReference type="ARBA" id="ARBA00023224"/>
    </source>
</evidence>
<feature type="transmembrane region" description="Helical" evidence="14">
    <location>
        <begin position="293"/>
        <end position="312"/>
    </location>
</feature>
<name>A0A8T2IRE3_9PIPI</name>
<evidence type="ECO:0000256" key="14">
    <source>
        <dbReference type="RuleBase" id="RU363047"/>
    </source>
</evidence>
<dbReference type="InterPro" id="IPR000725">
    <property type="entry name" value="Olfact_rcpt"/>
</dbReference>
<protein>
    <recommendedName>
        <fullName evidence="14">Olfactory receptor</fullName>
    </recommendedName>
</protein>
<evidence type="ECO:0000256" key="8">
    <source>
        <dbReference type="ARBA" id="ARBA00023136"/>
    </source>
</evidence>
<keyword evidence="3 14" id="KW-0716">Sensory transduction</keyword>
<reference evidence="16" key="1">
    <citation type="thesis" date="2020" institute="ProQuest LLC" country="789 East Eisenhower Parkway, Ann Arbor, MI, USA">
        <title>Comparative Genomics and Chromosome Evolution.</title>
        <authorList>
            <person name="Mudd A.B."/>
        </authorList>
    </citation>
    <scope>NUCLEOTIDE SEQUENCE</scope>
    <source>
        <strain evidence="16">Female2</strain>
        <tissue evidence="16">Blood</tissue>
    </source>
</reference>
<dbReference type="PANTHER" id="PTHR24242">
    <property type="entry name" value="G-PROTEIN COUPLED RECEPTOR"/>
    <property type="match status" value="1"/>
</dbReference>
<evidence type="ECO:0000256" key="1">
    <source>
        <dbReference type="ARBA" id="ARBA00004651"/>
    </source>
</evidence>
<proteinExistence type="inferred from homology"/>
<dbReference type="EMBL" id="JAACNH010000009">
    <property type="protein sequence ID" value="KAG8433528.1"/>
    <property type="molecule type" value="Genomic_DNA"/>
</dbReference>
<dbReference type="PANTHER" id="PTHR24242:SF393">
    <property type="entry name" value="OLFACTORY RECEPTOR"/>
    <property type="match status" value="1"/>
</dbReference>
<dbReference type="Proteomes" id="UP000812440">
    <property type="component" value="Chromosome 9"/>
</dbReference>
<keyword evidence="10 13" id="KW-0675">Receptor</keyword>
<feature type="domain" description="G-protein coupled receptors family 1 profile" evidence="15">
    <location>
        <begin position="60"/>
        <end position="310"/>
    </location>
</feature>
<dbReference type="Gene3D" id="1.20.1070.10">
    <property type="entry name" value="Rhodopsin 7-helix transmembrane proteins"/>
    <property type="match status" value="1"/>
</dbReference>
<keyword evidence="8 14" id="KW-0472">Membrane</keyword>
<evidence type="ECO:0000256" key="6">
    <source>
        <dbReference type="ARBA" id="ARBA00022989"/>
    </source>
</evidence>
<comment type="subcellular location">
    <subcellularLocation>
        <location evidence="1 14">Cell membrane</location>
        <topology evidence="1 14">Multi-pass membrane protein</topology>
    </subcellularLocation>
</comment>
<dbReference type="GO" id="GO:0004984">
    <property type="term" value="F:olfactory receptor activity"/>
    <property type="evidence" value="ECO:0007669"/>
    <property type="project" value="InterPro"/>
</dbReference>
<feature type="transmembrane region" description="Helical" evidence="14">
    <location>
        <begin position="44"/>
        <end position="69"/>
    </location>
</feature>
<comment type="caution">
    <text evidence="16">The sequence shown here is derived from an EMBL/GenBank/DDBJ whole genome shotgun (WGS) entry which is preliminary data.</text>
</comment>
<dbReference type="GO" id="GO:0005886">
    <property type="term" value="C:plasma membrane"/>
    <property type="evidence" value="ECO:0007669"/>
    <property type="project" value="UniProtKB-SubCell"/>
</dbReference>
<dbReference type="InterPro" id="IPR050939">
    <property type="entry name" value="Olfactory_GPCR1"/>
</dbReference>
<dbReference type="AlphaFoldDB" id="A0A8T2IRE3"/>
<feature type="transmembrane region" description="Helical" evidence="14">
    <location>
        <begin position="120"/>
        <end position="139"/>
    </location>
</feature>
<organism evidence="16 17">
    <name type="scientific">Hymenochirus boettgeri</name>
    <name type="common">Congo dwarf clawed frog</name>
    <dbReference type="NCBI Taxonomy" id="247094"/>
    <lineage>
        <taxon>Eukaryota</taxon>
        <taxon>Metazoa</taxon>
        <taxon>Chordata</taxon>
        <taxon>Craniata</taxon>
        <taxon>Vertebrata</taxon>
        <taxon>Euteleostomi</taxon>
        <taxon>Amphibia</taxon>
        <taxon>Batrachia</taxon>
        <taxon>Anura</taxon>
        <taxon>Pipoidea</taxon>
        <taxon>Pipidae</taxon>
        <taxon>Pipinae</taxon>
        <taxon>Hymenochirus</taxon>
    </lineage>
</organism>
<evidence type="ECO:0000256" key="10">
    <source>
        <dbReference type="ARBA" id="ARBA00023170"/>
    </source>
</evidence>
<keyword evidence="11" id="KW-0325">Glycoprotein</keyword>
<evidence type="ECO:0000256" key="11">
    <source>
        <dbReference type="ARBA" id="ARBA00023180"/>
    </source>
</evidence>
<keyword evidence="6 14" id="KW-1133">Transmembrane helix</keyword>
<evidence type="ECO:0000256" key="9">
    <source>
        <dbReference type="ARBA" id="ARBA00023157"/>
    </source>
</evidence>
<evidence type="ECO:0000313" key="16">
    <source>
        <dbReference type="EMBL" id="KAG8433528.1"/>
    </source>
</evidence>
<dbReference type="PROSITE" id="PS00237">
    <property type="entry name" value="G_PROTEIN_RECEP_F1_1"/>
    <property type="match status" value="1"/>
</dbReference>
<feature type="transmembrane region" description="Helical" evidence="14">
    <location>
        <begin position="258"/>
        <end position="281"/>
    </location>
</feature>
<evidence type="ECO:0000256" key="13">
    <source>
        <dbReference type="RuleBase" id="RU000688"/>
    </source>
</evidence>